<dbReference type="EnsemblMetazoa" id="AQUA014489-RA">
    <property type="protein sequence ID" value="AQUA014489-PA"/>
    <property type="gene ID" value="AQUA014489"/>
</dbReference>
<dbReference type="VEuPathDB" id="VectorBase:AQUA014489"/>
<reference evidence="1" key="1">
    <citation type="submission" date="2020-05" db="UniProtKB">
        <authorList>
            <consortium name="EnsemblMetazoa"/>
        </authorList>
    </citation>
    <scope>IDENTIFICATION</scope>
    <source>
        <strain evidence="1">SANGQUA</strain>
    </source>
</reference>
<protein>
    <submittedName>
        <fullName evidence="1">Uncharacterized protein</fullName>
    </submittedName>
</protein>
<proteinExistence type="predicted"/>
<dbReference type="AlphaFoldDB" id="A0A182XRL6"/>
<sequence length="52" mass="6108">MLKRTPISMDHIMYSGLSQWINRTNKITSLSSHNFVLQYNTSIKAPFEHKQN</sequence>
<evidence type="ECO:0000313" key="1">
    <source>
        <dbReference type="EnsemblMetazoa" id="AQUA014489-PA"/>
    </source>
</evidence>
<evidence type="ECO:0000313" key="2">
    <source>
        <dbReference type="Proteomes" id="UP000076407"/>
    </source>
</evidence>
<keyword evidence="2" id="KW-1185">Reference proteome</keyword>
<name>A0A182XRL6_ANOQN</name>
<organism evidence="1 2">
    <name type="scientific">Anopheles quadriannulatus</name>
    <name type="common">Mosquito</name>
    <dbReference type="NCBI Taxonomy" id="34691"/>
    <lineage>
        <taxon>Eukaryota</taxon>
        <taxon>Metazoa</taxon>
        <taxon>Ecdysozoa</taxon>
        <taxon>Arthropoda</taxon>
        <taxon>Hexapoda</taxon>
        <taxon>Insecta</taxon>
        <taxon>Pterygota</taxon>
        <taxon>Neoptera</taxon>
        <taxon>Endopterygota</taxon>
        <taxon>Diptera</taxon>
        <taxon>Nematocera</taxon>
        <taxon>Culicoidea</taxon>
        <taxon>Culicidae</taxon>
        <taxon>Anophelinae</taxon>
        <taxon>Anopheles</taxon>
    </lineage>
</organism>
<dbReference type="Proteomes" id="UP000076407">
    <property type="component" value="Unassembled WGS sequence"/>
</dbReference>
<accession>A0A182XRL6</accession>